<comment type="caution">
    <text evidence="1">The sequence shown here is derived from an EMBL/GenBank/DDBJ whole genome shotgun (WGS) entry which is preliminary data.</text>
</comment>
<gene>
    <name evidence="1" type="ORF">HPP92_026265</name>
</gene>
<protein>
    <submittedName>
        <fullName evidence="1">Uncharacterized protein</fullName>
    </submittedName>
</protein>
<organism evidence="1 2">
    <name type="scientific">Vanilla planifolia</name>
    <name type="common">Vanilla</name>
    <dbReference type="NCBI Taxonomy" id="51239"/>
    <lineage>
        <taxon>Eukaryota</taxon>
        <taxon>Viridiplantae</taxon>
        <taxon>Streptophyta</taxon>
        <taxon>Embryophyta</taxon>
        <taxon>Tracheophyta</taxon>
        <taxon>Spermatophyta</taxon>
        <taxon>Magnoliopsida</taxon>
        <taxon>Liliopsida</taxon>
        <taxon>Asparagales</taxon>
        <taxon>Orchidaceae</taxon>
        <taxon>Vanilloideae</taxon>
        <taxon>Vanilleae</taxon>
        <taxon>Vanilla</taxon>
    </lineage>
</organism>
<reference evidence="1 2" key="1">
    <citation type="journal article" date="2020" name="Nat. Food">
        <title>A phased Vanilla planifolia genome enables genetic improvement of flavour and production.</title>
        <authorList>
            <person name="Hasing T."/>
            <person name="Tang H."/>
            <person name="Brym M."/>
            <person name="Khazi F."/>
            <person name="Huang T."/>
            <person name="Chambers A.H."/>
        </authorList>
    </citation>
    <scope>NUCLEOTIDE SEQUENCE [LARGE SCALE GENOMIC DNA]</scope>
    <source>
        <tissue evidence="1">Leaf</tissue>
    </source>
</reference>
<dbReference type="EMBL" id="JADCNM010000060">
    <property type="protein sequence ID" value="KAG0451460.1"/>
    <property type="molecule type" value="Genomic_DNA"/>
</dbReference>
<proteinExistence type="predicted"/>
<dbReference type="Proteomes" id="UP000639772">
    <property type="component" value="Unassembled WGS sequence"/>
</dbReference>
<sequence length="102" mass="10852">MYVFQSNVVNAGGFSIPDIRAENALFQFLLSAGLTAPATRHATVCLNAAAKSAPLAHYSTAQKVKNMMIGNGVHLNSQVQNSGIHNLHVSIQLKSFKDALSS</sequence>
<evidence type="ECO:0000313" key="1">
    <source>
        <dbReference type="EMBL" id="KAG0451460.1"/>
    </source>
</evidence>
<evidence type="ECO:0000313" key="2">
    <source>
        <dbReference type="Proteomes" id="UP000639772"/>
    </source>
</evidence>
<name>A0A835PD12_VANPL</name>
<dbReference type="AlphaFoldDB" id="A0A835PD12"/>
<accession>A0A835PD12</accession>